<keyword evidence="2" id="KW-1185">Reference proteome</keyword>
<gene>
    <name evidence="1" type="ORF">GCM10011375_38540</name>
</gene>
<sequence>MKLGLLKYWQLLRESLWFVPGLMVILFIAGAYGLVHYDAQTTVEGIKYFPLLFGIGADASRGMLTAIAGSMLTVATLAFAVTLSAFSQISTQYSPRVLRNFMRDEVNQVIMGYFVGVFAYCLAVLGTIRGPDEGKFVPSTAVLAGLFLAMGGVAALVFFIHHIAESLQTGTLVRRIALETIAGINDLFPNHLGEPVADENQTAVAGRLLAAQGSWHPLPATACGYLQRLDADGLLQWARRHRAILRLNFEMGAFVGQGQPLFSVRPEPDAPSRPPAGWPQDLMKYVSLGRHRNIEQDIGFGIQQLVDIALKALSSGVNDTTTAIMAVDYLGEIGGQLARQEFPAPLRGDGRQLRLVINVPTFANYMRLSFDLVRANAQGNPAVLRRLLRALALAGEQGCHAERKRVLHEQADLVLACAQATISTTYELEQVQSLYEQLRPNWE</sequence>
<dbReference type="Proteomes" id="UP000605392">
    <property type="component" value="Unassembled WGS sequence"/>
</dbReference>
<organism evidence="1 2">
    <name type="scientific">Hymenobacter qilianensis</name>
    <dbReference type="NCBI Taxonomy" id="1385715"/>
    <lineage>
        <taxon>Bacteria</taxon>
        <taxon>Pseudomonadati</taxon>
        <taxon>Bacteroidota</taxon>
        <taxon>Cytophagia</taxon>
        <taxon>Cytophagales</taxon>
        <taxon>Hymenobacteraceae</taxon>
        <taxon>Hymenobacter</taxon>
    </lineage>
</organism>
<reference evidence="1 2" key="1">
    <citation type="journal article" date="2019" name="Int. J. Syst. Evol. Microbiol.">
        <title>The Global Catalogue of Microorganisms (GCM) 10K type strain sequencing project: providing services to taxonomists for standard genome sequencing and annotation.</title>
        <authorList>
            <consortium name="The Broad Institute Genomics Platform"/>
            <consortium name="The Broad Institute Genome Sequencing Center for Infectious Disease"/>
            <person name="Wu L."/>
            <person name="Ma J."/>
        </authorList>
    </citation>
    <scope>NUCLEOTIDE SEQUENCE [LARGE SCALE GENOMIC DNA]</scope>
    <source>
        <strain evidence="1 2">CGMCC 1.12720</strain>
    </source>
</reference>
<accession>A0ACB5PWX3</accession>
<evidence type="ECO:0000313" key="1">
    <source>
        <dbReference type="EMBL" id="GGF79773.1"/>
    </source>
</evidence>
<protein>
    <submittedName>
        <fullName evidence="1">Uncharacterized protein</fullName>
    </submittedName>
</protein>
<comment type="caution">
    <text evidence="1">The sequence shown here is derived from an EMBL/GenBank/DDBJ whole genome shotgun (WGS) entry which is preliminary data.</text>
</comment>
<proteinExistence type="predicted"/>
<name>A0ACB5PWX3_9BACT</name>
<evidence type="ECO:0000313" key="2">
    <source>
        <dbReference type="Proteomes" id="UP000605392"/>
    </source>
</evidence>
<dbReference type="EMBL" id="BMFN01000005">
    <property type="protein sequence ID" value="GGF79773.1"/>
    <property type="molecule type" value="Genomic_DNA"/>
</dbReference>